<evidence type="ECO:0000256" key="4">
    <source>
        <dbReference type="ARBA" id="ARBA00022692"/>
    </source>
</evidence>
<dbReference type="GO" id="GO:0016020">
    <property type="term" value="C:membrane"/>
    <property type="evidence" value="ECO:0007669"/>
    <property type="project" value="UniProtKB-SubCell"/>
</dbReference>
<protein>
    <submittedName>
        <fullName evidence="11">MgtE integral membrane region</fullName>
    </submittedName>
</protein>
<accession>D3S2R6</accession>
<dbReference type="AlphaFoldDB" id="D3S2R6"/>
<feature type="transmembrane region" description="Helical" evidence="9">
    <location>
        <begin position="187"/>
        <end position="206"/>
    </location>
</feature>
<evidence type="ECO:0000313" key="12">
    <source>
        <dbReference type="Proteomes" id="UP000002613"/>
    </source>
</evidence>
<keyword evidence="5" id="KW-0460">Magnesium</keyword>
<dbReference type="OrthoDB" id="86118at2157"/>
<evidence type="ECO:0000259" key="10">
    <source>
        <dbReference type="Pfam" id="PF01769"/>
    </source>
</evidence>
<keyword evidence="6 9" id="KW-1133">Transmembrane helix</keyword>
<dbReference type="KEGG" id="fpl:Ferp_2521"/>
<gene>
    <name evidence="11" type="ordered locus">Ferp_2521</name>
</gene>
<dbReference type="eggNOG" id="arCOG00624">
    <property type="taxonomic scope" value="Archaea"/>
</dbReference>
<feature type="transmembrane region" description="Helical" evidence="9">
    <location>
        <begin position="286"/>
        <end position="316"/>
    </location>
</feature>
<dbReference type="EMBL" id="CP001899">
    <property type="protein sequence ID" value="ADC66628.1"/>
    <property type="molecule type" value="Genomic_DNA"/>
</dbReference>
<dbReference type="PaxDb" id="589924-Ferp_2521"/>
<feature type="transmembrane region" description="Helical" evidence="9">
    <location>
        <begin position="119"/>
        <end position="145"/>
    </location>
</feature>
<feature type="transmembrane region" description="Helical" evidence="9">
    <location>
        <begin position="87"/>
        <end position="107"/>
    </location>
</feature>
<dbReference type="SUPFAM" id="SSF161093">
    <property type="entry name" value="MgtE membrane domain-like"/>
    <property type="match status" value="2"/>
</dbReference>
<feature type="domain" description="SLC41A/MgtE integral membrane" evidence="10">
    <location>
        <begin position="52"/>
        <end position="176"/>
    </location>
</feature>
<keyword evidence="3" id="KW-0813">Transport</keyword>
<dbReference type="Pfam" id="PF01769">
    <property type="entry name" value="MgtE"/>
    <property type="match status" value="2"/>
</dbReference>
<dbReference type="Gene3D" id="1.10.357.20">
    <property type="entry name" value="SLC41 divalent cation transporters, integral membrane domain"/>
    <property type="match status" value="2"/>
</dbReference>
<evidence type="ECO:0000256" key="7">
    <source>
        <dbReference type="ARBA" id="ARBA00023065"/>
    </source>
</evidence>
<evidence type="ECO:0000256" key="5">
    <source>
        <dbReference type="ARBA" id="ARBA00022842"/>
    </source>
</evidence>
<keyword evidence="8 9" id="KW-0472">Membrane</keyword>
<dbReference type="GO" id="GO:0008324">
    <property type="term" value="F:monoatomic cation transmembrane transporter activity"/>
    <property type="evidence" value="ECO:0007669"/>
    <property type="project" value="InterPro"/>
</dbReference>
<organism evidence="11 12">
    <name type="scientific">Ferroglobus placidus (strain DSM 10642 / AEDII12DO)</name>
    <dbReference type="NCBI Taxonomy" id="589924"/>
    <lineage>
        <taxon>Archaea</taxon>
        <taxon>Methanobacteriati</taxon>
        <taxon>Methanobacteriota</taxon>
        <taxon>Archaeoglobi</taxon>
        <taxon>Archaeoglobales</taxon>
        <taxon>Archaeoglobaceae</taxon>
        <taxon>Ferroglobus</taxon>
    </lineage>
</organism>
<evidence type="ECO:0000256" key="3">
    <source>
        <dbReference type="ARBA" id="ARBA00022448"/>
    </source>
</evidence>
<dbReference type="InterPro" id="IPR045349">
    <property type="entry name" value="SLC41A1-3"/>
</dbReference>
<dbReference type="GeneID" id="8780064"/>
<dbReference type="InterPro" id="IPR006667">
    <property type="entry name" value="SLC41_membr_dom"/>
</dbReference>
<evidence type="ECO:0000256" key="2">
    <source>
        <dbReference type="ARBA" id="ARBA00009749"/>
    </source>
</evidence>
<feature type="transmembrane region" description="Helical" evidence="9">
    <location>
        <begin position="358"/>
        <end position="381"/>
    </location>
</feature>
<reference evidence="11 12" key="2">
    <citation type="journal article" date="2011" name="Stand. Genomic Sci.">
        <title>Complete genome sequence of Ferroglobus placidus AEDII12DO.</title>
        <authorList>
            <person name="Anderson I."/>
            <person name="Risso C."/>
            <person name="Holmes D."/>
            <person name="Lucas S."/>
            <person name="Copeland A."/>
            <person name="Lapidus A."/>
            <person name="Cheng J.F."/>
            <person name="Bruce D."/>
            <person name="Goodwin L."/>
            <person name="Pitluck S."/>
            <person name="Saunders E."/>
            <person name="Brettin T."/>
            <person name="Detter J.C."/>
            <person name="Han C."/>
            <person name="Tapia R."/>
            <person name="Larimer F."/>
            <person name="Land M."/>
            <person name="Hauser L."/>
            <person name="Woyke T."/>
            <person name="Lovley D."/>
            <person name="Kyrpides N."/>
            <person name="Ivanova N."/>
        </authorList>
    </citation>
    <scope>NUCLEOTIDE SEQUENCE [LARGE SCALE GENOMIC DNA]</scope>
    <source>
        <strain evidence="12">DSM 10642 / AEDII12DO</strain>
    </source>
</reference>
<evidence type="ECO:0000256" key="9">
    <source>
        <dbReference type="SAM" id="Phobius"/>
    </source>
</evidence>
<dbReference type="PANTHER" id="PTHR16228">
    <property type="entry name" value="DIVALENT CATION TRANSPORTER SOLUTE CARRIER FAMILY 41"/>
    <property type="match status" value="1"/>
</dbReference>
<dbReference type="Proteomes" id="UP000002613">
    <property type="component" value="Chromosome"/>
</dbReference>
<dbReference type="PANTHER" id="PTHR16228:SF7">
    <property type="entry name" value="SLC41A_MGTE INTEGRAL MEMBRANE DOMAIN-CONTAINING PROTEIN"/>
    <property type="match status" value="1"/>
</dbReference>
<feature type="transmembrane region" description="Helical" evidence="9">
    <location>
        <begin position="157"/>
        <end position="181"/>
    </location>
</feature>
<keyword evidence="4 9" id="KW-0812">Transmembrane</keyword>
<dbReference type="HOGENOM" id="CLU_054505_0_0_2"/>
<feature type="transmembrane region" description="Helical" evidence="9">
    <location>
        <begin position="46"/>
        <end position="66"/>
    </location>
</feature>
<sequence>MRGFKEKVITAWKFTLPAILLSLLLEFSAGIFLGKYFEKLMLHYPLILLVLPGLMGLRGNIFGALSSRFTSALYLGEIEPKLKDRRVLEIILTGVSLSLLPVAILWFVGVAKLGLDNAIVVFAILLASTIFVSMILGLTAASVTIIPFRREIDPDAIATPVVTSVADLLTIPTLIAFVLLFETHEGVFLFTLIFFLALFGVMGIKYKISRKIFFELSAVLIVLAAVSSISGALLETFSKEIHESLLFSILYPAIIGSLGNFGGVVGARVSTKLHIGEVERFFEKDVLLDILALTTLTLPLASIMYSSGVLVAYFIFGRVPGIYYFFFPFYMLTALFVMILGNLISVTFHKFGFDPDNVTVPAITTLADLIGTALTILLSFLS</sequence>
<evidence type="ECO:0000256" key="8">
    <source>
        <dbReference type="ARBA" id="ARBA00023136"/>
    </source>
</evidence>
<evidence type="ECO:0000313" key="11">
    <source>
        <dbReference type="EMBL" id="ADC66628.1"/>
    </source>
</evidence>
<evidence type="ECO:0000256" key="6">
    <source>
        <dbReference type="ARBA" id="ARBA00022989"/>
    </source>
</evidence>
<keyword evidence="7" id="KW-0406">Ion transport</keyword>
<dbReference type="RefSeq" id="WP_012966961.1">
    <property type="nucleotide sequence ID" value="NC_013849.1"/>
</dbReference>
<feature type="transmembrane region" description="Helical" evidence="9">
    <location>
        <begin position="213"/>
        <end position="233"/>
    </location>
</feature>
<feature type="transmembrane region" description="Helical" evidence="9">
    <location>
        <begin position="245"/>
        <end position="265"/>
    </location>
</feature>
<evidence type="ECO:0000256" key="1">
    <source>
        <dbReference type="ARBA" id="ARBA00004141"/>
    </source>
</evidence>
<comment type="subcellular location">
    <subcellularLocation>
        <location evidence="1">Membrane</location>
        <topology evidence="1">Multi-pass membrane protein</topology>
    </subcellularLocation>
</comment>
<dbReference type="InterPro" id="IPR036739">
    <property type="entry name" value="SLC41_membr_dom_sf"/>
</dbReference>
<dbReference type="STRING" id="589924.Ferp_2521"/>
<name>D3S2R6_FERPA</name>
<keyword evidence="12" id="KW-1185">Reference proteome</keyword>
<feature type="transmembrane region" description="Helical" evidence="9">
    <location>
        <begin position="12"/>
        <end position="34"/>
    </location>
</feature>
<reference evidence="12" key="1">
    <citation type="submission" date="2010-02" db="EMBL/GenBank/DDBJ databases">
        <title>Complete sequence of Ferroglobus placidus DSM 10642.</title>
        <authorList>
            <consortium name="US DOE Joint Genome Institute"/>
            <person name="Lucas S."/>
            <person name="Copeland A."/>
            <person name="Lapidus A."/>
            <person name="Cheng J.-F."/>
            <person name="Bruce D."/>
            <person name="Goodwin L."/>
            <person name="Pitluck S."/>
            <person name="Saunders E."/>
            <person name="Brettin T."/>
            <person name="Detter J.C."/>
            <person name="Han C."/>
            <person name="Tapia R."/>
            <person name="Larimer F."/>
            <person name="Land M."/>
            <person name="Hauser L."/>
            <person name="Kyrpides N."/>
            <person name="Ivanova N."/>
            <person name="Holmes D."/>
            <person name="Lovley D."/>
            <person name="Kyrpides N."/>
            <person name="Anderson I.J."/>
            <person name="Woyke T."/>
        </authorList>
    </citation>
    <scope>NUCLEOTIDE SEQUENCE [LARGE SCALE GENOMIC DNA]</scope>
    <source>
        <strain evidence="12">DSM 10642 / AEDII12DO</strain>
    </source>
</reference>
<comment type="similarity">
    <text evidence="2">Belongs to the SLC41A transporter family.</text>
</comment>
<feature type="domain" description="SLC41A/MgtE integral membrane" evidence="10">
    <location>
        <begin position="252"/>
        <end position="377"/>
    </location>
</feature>
<feature type="transmembrane region" description="Helical" evidence="9">
    <location>
        <begin position="322"/>
        <end position="346"/>
    </location>
</feature>
<proteinExistence type="inferred from homology"/>